<sequence>MADRMCKMNLSVMEETPDVEKGCNRETGIVVTDRYYGNFVHAVYGLRTRRVFLMPEWLFEFDIGWGMSIGMSRSRCQKLQQMYEFGDEVTFDANDIGIVKQVVHRGPTTFEAAYEGGGHFMLTTTVVVSPEGEVYCPYFSGVRLGDDDKIFPIPDVPVSCRIRVDYNFLTNPMAVSFPIGQFIDFDYEKTMLIGQSPWNQGRPQPYYDPDAPEHDDYFSQDGGLPANIELVGKESDNHGPREGIMGILFHDIIYSSHFPNREFIRPFPHDEEGKMVSRSYEPHWKPGLLVKFTGYWVHDKWFCGDVDTDRKRVRKGPQGNKVDNSEIQLCTPIMVNDEQFMFALKVPKLYAMGDIPGLYHNTHLGLVIERRGLISALDSKPATADILFTGFAPRRISNFEVVGFSEEAKPTQFLKYIEACGYIVGSEILCPKHPTVLFSIPFAHNRSAGTAVTFHAQRSLSVGPGNDIRIAYKVYDLRAVGKPKFSVATTMANGKEAIMAIVYRVKIHRELEPWVSPLVGVVDDPLHLLKDAPKEGALVILDRDADYSRSYTLFYIVRYIGPPREAQQSYLAARKIVAVLNEN</sequence>
<accession>A0A4U5M5Z7</accession>
<keyword evidence="2" id="KW-1185">Reference proteome</keyword>
<proteinExistence type="predicted"/>
<name>A0A4U5M5Z7_STECR</name>
<organism evidence="1 2">
    <name type="scientific">Steinernema carpocapsae</name>
    <name type="common">Entomopathogenic nematode</name>
    <dbReference type="NCBI Taxonomy" id="34508"/>
    <lineage>
        <taxon>Eukaryota</taxon>
        <taxon>Metazoa</taxon>
        <taxon>Ecdysozoa</taxon>
        <taxon>Nematoda</taxon>
        <taxon>Chromadorea</taxon>
        <taxon>Rhabditida</taxon>
        <taxon>Tylenchina</taxon>
        <taxon>Panagrolaimomorpha</taxon>
        <taxon>Strongyloidoidea</taxon>
        <taxon>Steinernematidae</taxon>
        <taxon>Steinernema</taxon>
    </lineage>
</organism>
<reference evidence="1 2" key="1">
    <citation type="journal article" date="2015" name="Genome Biol.">
        <title>Comparative genomics of Steinernema reveals deeply conserved gene regulatory networks.</title>
        <authorList>
            <person name="Dillman A.R."/>
            <person name="Macchietto M."/>
            <person name="Porter C.F."/>
            <person name="Rogers A."/>
            <person name="Williams B."/>
            <person name="Antoshechkin I."/>
            <person name="Lee M.M."/>
            <person name="Goodwin Z."/>
            <person name="Lu X."/>
            <person name="Lewis E.E."/>
            <person name="Goodrich-Blair H."/>
            <person name="Stock S.P."/>
            <person name="Adams B.J."/>
            <person name="Sternberg P.W."/>
            <person name="Mortazavi A."/>
        </authorList>
    </citation>
    <scope>NUCLEOTIDE SEQUENCE [LARGE SCALE GENOMIC DNA]</scope>
    <source>
        <strain evidence="1 2">ALL</strain>
    </source>
</reference>
<comment type="caution">
    <text evidence="1">The sequence shown here is derived from an EMBL/GenBank/DDBJ whole genome shotgun (WGS) entry which is preliminary data.</text>
</comment>
<evidence type="ECO:0000313" key="2">
    <source>
        <dbReference type="Proteomes" id="UP000298663"/>
    </source>
</evidence>
<reference evidence="1 2" key="2">
    <citation type="journal article" date="2019" name="G3 (Bethesda)">
        <title>Hybrid Assembly of the Genome of the Entomopathogenic Nematode Steinernema carpocapsae Identifies the X-Chromosome.</title>
        <authorList>
            <person name="Serra L."/>
            <person name="Macchietto M."/>
            <person name="Macias-Munoz A."/>
            <person name="McGill C.J."/>
            <person name="Rodriguez I.M."/>
            <person name="Rodriguez B."/>
            <person name="Murad R."/>
            <person name="Mortazavi A."/>
        </authorList>
    </citation>
    <scope>NUCLEOTIDE SEQUENCE [LARGE SCALE GENOMIC DNA]</scope>
    <source>
        <strain evidence="1 2">ALL</strain>
    </source>
</reference>
<dbReference type="EMBL" id="AZBU02000009">
    <property type="protein sequence ID" value="TKR64264.1"/>
    <property type="molecule type" value="Genomic_DNA"/>
</dbReference>
<gene>
    <name evidence="1" type="ORF">L596_024829</name>
</gene>
<dbReference type="AlphaFoldDB" id="A0A4U5M5Z7"/>
<dbReference type="Proteomes" id="UP000298663">
    <property type="component" value="Unassembled WGS sequence"/>
</dbReference>
<protein>
    <submittedName>
        <fullName evidence="1">Uncharacterized protein</fullName>
    </submittedName>
</protein>
<evidence type="ECO:0000313" key="1">
    <source>
        <dbReference type="EMBL" id="TKR64264.1"/>
    </source>
</evidence>